<keyword evidence="2" id="KW-1185">Reference proteome</keyword>
<dbReference type="EMBL" id="MU970105">
    <property type="protein sequence ID" value="KAK9321193.1"/>
    <property type="molecule type" value="Genomic_DNA"/>
</dbReference>
<gene>
    <name evidence="1" type="ORF">V1517DRAFT_327242</name>
</gene>
<evidence type="ECO:0000313" key="1">
    <source>
        <dbReference type="EMBL" id="KAK9321193.1"/>
    </source>
</evidence>
<reference evidence="2" key="1">
    <citation type="journal article" date="2024" name="Front. Bioeng. Biotechnol.">
        <title>Genome-scale model development and genomic sequencing of the oleaginous clade Lipomyces.</title>
        <authorList>
            <person name="Czajka J.J."/>
            <person name="Han Y."/>
            <person name="Kim J."/>
            <person name="Mondo S.J."/>
            <person name="Hofstad B.A."/>
            <person name="Robles A."/>
            <person name="Haridas S."/>
            <person name="Riley R."/>
            <person name="LaButti K."/>
            <person name="Pangilinan J."/>
            <person name="Andreopoulos W."/>
            <person name="Lipzen A."/>
            <person name="Yan J."/>
            <person name="Wang M."/>
            <person name="Ng V."/>
            <person name="Grigoriev I.V."/>
            <person name="Spatafora J.W."/>
            <person name="Magnuson J.K."/>
            <person name="Baker S.E."/>
            <person name="Pomraning K.R."/>
        </authorList>
    </citation>
    <scope>NUCLEOTIDE SEQUENCE [LARGE SCALE GENOMIC DNA]</scope>
    <source>
        <strain evidence="2">CBS 10300</strain>
    </source>
</reference>
<name>A0ACC3TJ80_9ASCO</name>
<organism evidence="1 2">
    <name type="scientific">Lipomyces orientalis</name>
    <dbReference type="NCBI Taxonomy" id="1233043"/>
    <lineage>
        <taxon>Eukaryota</taxon>
        <taxon>Fungi</taxon>
        <taxon>Dikarya</taxon>
        <taxon>Ascomycota</taxon>
        <taxon>Saccharomycotina</taxon>
        <taxon>Lipomycetes</taxon>
        <taxon>Lipomycetales</taxon>
        <taxon>Lipomycetaceae</taxon>
        <taxon>Lipomyces</taxon>
    </lineage>
</organism>
<protein>
    <submittedName>
        <fullName evidence="1">Uncharacterized protein</fullName>
    </submittedName>
</protein>
<dbReference type="Proteomes" id="UP001489719">
    <property type="component" value="Unassembled WGS sequence"/>
</dbReference>
<evidence type="ECO:0000313" key="2">
    <source>
        <dbReference type="Proteomes" id="UP001489719"/>
    </source>
</evidence>
<proteinExistence type="predicted"/>
<sequence length="795" mass="84272">MSVDAVLSTESLPPTRQMRLKVLYTFDNAQQTTCLARASSVYTVHVVHCPPSSPSSSAASSSSHSLLGVIDLRSCLSAVASASPELVSDPESDYAVYTVDYSERDAPLVGHGLLSWALSAPGSAEDKPIGAEITGSGSSTSGGCGGGEGLQQMVCGRVCSNMLAVFGGGVRETLEIKLRLSPVAGVSQLRYIRSMQLYVRLSRLLPGSFDPSVWSNFIASNPQVMQLLTAPAYATAASSDAANTASSVVRDKTDFDAFLGLPSNLPSELLADVGNNAPKRARPRPSNGTAKKSRQPLDDLASSALNIANNTNPHANVSARKPRSSSSRPRKPRTQSARATPAAASDAITSVVDDENDSHTQQPEQSRTQGPTSRSNASQQLTGAQPLSPLSRNPSSLPQRQALVRATTAPTPSTFSPPSSICSTNSPYVESPQLASSPPVSGANDRLSPYLEGPIPKAWTLDFDDKAGVSHVQHAGTAASTSPTTAAFDELMSATLNLDDPDVFLRTTDHDASISLANDFVREFYRFESESEESSAGGLNASTGDGGISTDVDMTDAIEAQAIEALVMETHNAQQRLLASREKSESTSSTGASDGFDEEPMQKISPITSPAVAEKEGSRARSTTPKIDKLESDTATKAKSRVSAKIKERIHESLIQDLAAGKVPRYCENCGDIKTSTWRKIRAMTVNNKMEDMWLCNPCGLYFASKKLMRPQHLWRDDSVPLSSDAFEIDVASETVPAQASTPSTLKFGPTTPGAAVVAGMATTGDITETKKRKVGELQREAEAVGEIVEVQSES</sequence>
<comment type="caution">
    <text evidence="1">The sequence shown here is derived from an EMBL/GenBank/DDBJ whole genome shotgun (WGS) entry which is preliminary data.</text>
</comment>
<accession>A0ACC3TJ80</accession>